<accession>A0A1D3D330</accession>
<dbReference type="GO" id="GO:0005524">
    <property type="term" value="F:ATP binding"/>
    <property type="evidence" value="ECO:0007669"/>
    <property type="project" value="UniProtKB-KW"/>
</dbReference>
<dbReference type="Pfam" id="PF16190">
    <property type="entry name" value="E1_FCCH"/>
    <property type="match status" value="1"/>
</dbReference>
<dbReference type="InterPro" id="IPR042063">
    <property type="entry name" value="Ubi_acti_E1_SCCH"/>
</dbReference>
<sequence>MTEINAAPPQKIKLHGRHAFLIGDTRGYGAYSGGGIVKQVKAPKDIAFRSWEECVLHPVAQGESMMVVADLGKFGRPPQLHFAFMALLSLLDERQGQLSWTMLCASLRVASRPSLPSLAASLLKKSSSSPENWPSADQVGLWGETFQAVLSAAKVFIVGAGALGCELLKGMALMGVACGEGGALTITDMDRIEVSNLNRQFLFRREHVGQSKSTTAAAAALAMNPKLKVEALEARVGPETEGVTFTESFWMRQDLMINALDNIQARQYVDSRCVVFTKPLLESGTLGTKANVQVVVPHLTQCYSDSIDPPEESIPLCTLRHFPHTVEHTIEWSRDAFQGIFTDKISEARQFAADPTAFIETVLSEGGQSQQLQRLEQVLESVSTYGITSMPPSAPSFADCVKRSVLLFNELFRVQILQLLAAFPLDHRISTGALFWSAPKRPPKAIEFNPQDELHIQFIVAAANLFANAFGLPQERDVEKVRALAAEVPIPEFEQRKVQIVLDDAEEQQADTSSSSGAGNEQQPMLGTLQAEVDQNLEDETARLCDIKQKLLNIKGTSSLVFVPVSFEKDVEDNFHVAFVHAAAMLRAANYSIEGCDKHKTKLIAGRIIPAIATTTAMITGLVCLEAIKVLSREGRKLEDYKNAFINLALPLWLFSEPMPPLKSVDKANADSPSPLSFPPSWPSRRLKGSRRDPNCRLKDVVDYLEEQFDVNVDILSFGNFCLFNGFLPQHKQGRLNKPLTELIEEITHKPPPQTVLMECSCHSKEDSVDILLPSIALLNVGQPTA</sequence>
<dbReference type="Gene3D" id="3.10.290.60">
    <property type="entry name" value="Ubiquitin-activating enzyme E1, UFD domain"/>
    <property type="match status" value="1"/>
</dbReference>
<evidence type="ECO:0000256" key="7">
    <source>
        <dbReference type="ARBA" id="ARBA00022786"/>
    </source>
</evidence>
<evidence type="ECO:0000256" key="4">
    <source>
        <dbReference type="ARBA" id="ARBA00012990"/>
    </source>
</evidence>
<evidence type="ECO:0000256" key="1">
    <source>
        <dbReference type="ARBA" id="ARBA00000488"/>
    </source>
</evidence>
<feature type="domain" description="Ubiquitin-activating enzyme E1 C-terminal" evidence="11">
    <location>
        <begin position="641"/>
        <end position="776"/>
    </location>
</feature>
<organism evidence="12 13">
    <name type="scientific">Cyclospora cayetanensis</name>
    <dbReference type="NCBI Taxonomy" id="88456"/>
    <lineage>
        <taxon>Eukaryota</taxon>
        <taxon>Sar</taxon>
        <taxon>Alveolata</taxon>
        <taxon>Apicomplexa</taxon>
        <taxon>Conoidasida</taxon>
        <taxon>Coccidia</taxon>
        <taxon>Eucoccidiorida</taxon>
        <taxon>Eimeriorina</taxon>
        <taxon>Eimeriidae</taxon>
        <taxon>Cyclospora</taxon>
    </lineage>
</organism>
<evidence type="ECO:0000313" key="13">
    <source>
        <dbReference type="Proteomes" id="UP000095192"/>
    </source>
</evidence>
<dbReference type="InterPro" id="IPR035985">
    <property type="entry name" value="Ubiquitin-activating_enz"/>
</dbReference>
<dbReference type="GO" id="GO:0005634">
    <property type="term" value="C:nucleus"/>
    <property type="evidence" value="ECO:0007669"/>
    <property type="project" value="TreeGrafter"/>
</dbReference>
<dbReference type="Pfam" id="PF09358">
    <property type="entry name" value="E1_UFD"/>
    <property type="match status" value="1"/>
</dbReference>
<keyword evidence="7" id="KW-0833">Ubl conjugation pathway</keyword>
<dbReference type="UniPathway" id="UPA00143"/>
<dbReference type="Pfam" id="PF00899">
    <property type="entry name" value="ThiF"/>
    <property type="match status" value="1"/>
</dbReference>
<dbReference type="SUPFAM" id="SSF69572">
    <property type="entry name" value="Activating enzymes of the ubiquitin-like proteins"/>
    <property type="match status" value="1"/>
</dbReference>
<evidence type="ECO:0000256" key="8">
    <source>
        <dbReference type="ARBA" id="ARBA00022840"/>
    </source>
</evidence>
<dbReference type="GO" id="GO:0005737">
    <property type="term" value="C:cytoplasm"/>
    <property type="evidence" value="ECO:0007669"/>
    <property type="project" value="TreeGrafter"/>
</dbReference>
<dbReference type="InterPro" id="IPR032418">
    <property type="entry name" value="E1_FCCH"/>
</dbReference>
<dbReference type="Gene3D" id="2.40.30.180">
    <property type="entry name" value="Ubiquitin-activating enzyme E1, FCCH domain"/>
    <property type="match status" value="1"/>
</dbReference>
<dbReference type="PANTHER" id="PTHR10953:SF4">
    <property type="entry name" value="UBIQUITIN-ACTIVATING ENZYME E1 C-TERMINAL DOMAIN-CONTAINING PROTEIN"/>
    <property type="match status" value="1"/>
</dbReference>
<evidence type="ECO:0000259" key="11">
    <source>
        <dbReference type="SMART" id="SM00985"/>
    </source>
</evidence>
<dbReference type="InterPro" id="IPR018965">
    <property type="entry name" value="Ub-activating_enz_E1_C"/>
</dbReference>
<dbReference type="GO" id="GO:0006511">
    <property type="term" value="P:ubiquitin-dependent protein catabolic process"/>
    <property type="evidence" value="ECO:0007669"/>
    <property type="project" value="TreeGrafter"/>
</dbReference>
<evidence type="ECO:0000256" key="10">
    <source>
        <dbReference type="SAM" id="MobiDB-lite"/>
    </source>
</evidence>
<dbReference type="FunFam" id="3.50.50.80:FF:000002">
    <property type="entry name" value="SUMO-activating enzyme subunit 2"/>
    <property type="match status" value="1"/>
</dbReference>
<keyword evidence="13" id="KW-1185">Reference proteome</keyword>
<dbReference type="InterPro" id="IPR000594">
    <property type="entry name" value="ThiF_NAD_FAD-bd"/>
</dbReference>
<dbReference type="GO" id="GO:0006974">
    <property type="term" value="P:DNA damage response"/>
    <property type="evidence" value="ECO:0007669"/>
    <property type="project" value="TreeGrafter"/>
</dbReference>
<dbReference type="Pfam" id="PF16191">
    <property type="entry name" value="E1_4HB"/>
    <property type="match status" value="1"/>
</dbReference>
<evidence type="ECO:0000313" key="12">
    <source>
        <dbReference type="EMBL" id="OEH77858.1"/>
    </source>
</evidence>
<feature type="region of interest" description="Disordered" evidence="10">
    <location>
        <begin position="667"/>
        <end position="692"/>
    </location>
</feature>
<comment type="similarity">
    <text evidence="3">Belongs to the ubiquitin-activating E1 family.</text>
</comment>
<feature type="active site" description="Glycyl thioester intermediate" evidence="9">
    <location>
        <position position="317"/>
    </location>
</feature>
<gene>
    <name evidence="12" type="ORF">cyc_01569</name>
</gene>
<dbReference type="AlphaFoldDB" id="A0A1D3D330"/>
<comment type="catalytic activity">
    <reaction evidence="1">
        <text>ATP + ubiquitin + [E1 ubiquitin-activating enzyme]-L-cysteine = AMP + diphosphate + S-ubiquitinyl-[E1 ubiquitin-activating enzyme]-L-cysteine.</text>
        <dbReference type="EC" id="6.2.1.45"/>
    </reaction>
</comment>
<dbReference type="PROSITE" id="PS00865">
    <property type="entry name" value="UBIQUITIN_ACTIVAT_2"/>
    <property type="match status" value="1"/>
</dbReference>
<keyword evidence="6" id="KW-0547">Nucleotide-binding</keyword>
<dbReference type="InterPro" id="IPR033127">
    <property type="entry name" value="UBQ-activ_enz_E1_Cys_AS"/>
</dbReference>
<evidence type="ECO:0000256" key="3">
    <source>
        <dbReference type="ARBA" id="ARBA00005673"/>
    </source>
</evidence>
<dbReference type="EMBL" id="JROU02000948">
    <property type="protein sequence ID" value="OEH77858.1"/>
    <property type="molecule type" value="Genomic_DNA"/>
</dbReference>
<dbReference type="InterPro" id="IPR042302">
    <property type="entry name" value="E1_FCCH_sf"/>
</dbReference>
<dbReference type="InterPro" id="IPR038252">
    <property type="entry name" value="UBA_E1_C_sf"/>
</dbReference>
<dbReference type="EC" id="6.2.1.45" evidence="4"/>
<evidence type="ECO:0000256" key="9">
    <source>
        <dbReference type="PROSITE-ProRule" id="PRU10132"/>
    </source>
</evidence>
<dbReference type="Gene3D" id="3.40.50.720">
    <property type="entry name" value="NAD(P)-binding Rossmann-like Domain"/>
    <property type="match status" value="1"/>
</dbReference>
<dbReference type="InterPro" id="IPR019572">
    <property type="entry name" value="UBA_E1_SCCH"/>
</dbReference>
<dbReference type="Pfam" id="PF10585">
    <property type="entry name" value="UBA_E1_SCCH"/>
    <property type="match status" value="1"/>
</dbReference>
<dbReference type="FunFam" id="3.40.50.720:FF:000015">
    <property type="entry name" value="Ubiquitin-activating enzyme E1 1"/>
    <property type="match status" value="1"/>
</dbReference>
<evidence type="ECO:0000256" key="2">
    <source>
        <dbReference type="ARBA" id="ARBA00004906"/>
    </source>
</evidence>
<dbReference type="Proteomes" id="UP000095192">
    <property type="component" value="Unassembled WGS sequence"/>
</dbReference>
<keyword evidence="8" id="KW-0067">ATP-binding</keyword>
<comment type="pathway">
    <text evidence="2">Protein modification; protein ubiquitination.</text>
</comment>
<dbReference type="InterPro" id="IPR032420">
    <property type="entry name" value="E1_4HB"/>
</dbReference>
<dbReference type="VEuPathDB" id="ToxoDB:cyc_01569"/>
<dbReference type="Gene3D" id="1.10.10.2660">
    <property type="entry name" value="Ubiquitin-activating enzyme E1, SCCH domain"/>
    <property type="match status" value="1"/>
</dbReference>
<keyword evidence="5" id="KW-0436">Ligase</keyword>
<evidence type="ECO:0000256" key="6">
    <source>
        <dbReference type="ARBA" id="ARBA00022741"/>
    </source>
</evidence>
<dbReference type="InterPro" id="IPR045886">
    <property type="entry name" value="ThiF/MoeB/HesA"/>
</dbReference>
<evidence type="ECO:0000256" key="5">
    <source>
        <dbReference type="ARBA" id="ARBA00022598"/>
    </source>
</evidence>
<dbReference type="PANTHER" id="PTHR10953">
    <property type="entry name" value="UBIQUITIN-ACTIVATING ENZYME E1"/>
    <property type="match status" value="1"/>
</dbReference>
<protein>
    <recommendedName>
        <fullName evidence="4">E1 ubiquitin-activating enzyme</fullName>
        <ecNumber evidence="4">6.2.1.45</ecNumber>
    </recommendedName>
</protein>
<reference evidence="12 13" key="1">
    <citation type="journal article" date="2016" name="BMC Genomics">
        <title>Comparative genomics reveals Cyclospora cayetanensis possesses coccidia-like metabolism and invasion components but unique surface antigens.</title>
        <authorList>
            <person name="Liu S."/>
            <person name="Wang L."/>
            <person name="Zheng H."/>
            <person name="Xu Z."/>
            <person name="Roellig D.M."/>
            <person name="Li N."/>
            <person name="Frace M.A."/>
            <person name="Tang K."/>
            <person name="Arrowood M.J."/>
            <person name="Moss D.M."/>
            <person name="Zhang L."/>
            <person name="Feng Y."/>
            <person name="Xiao L."/>
        </authorList>
    </citation>
    <scope>NUCLEOTIDE SEQUENCE [LARGE SCALE GENOMIC DNA]</scope>
    <source>
        <strain evidence="12 13">CHN_HEN01</strain>
    </source>
</reference>
<dbReference type="FunCoup" id="A0A1D3D330">
    <property type="interactions" value="283"/>
</dbReference>
<dbReference type="VEuPathDB" id="ToxoDB:LOC34618558"/>
<dbReference type="GO" id="GO:0004839">
    <property type="term" value="F:ubiquitin activating enzyme activity"/>
    <property type="evidence" value="ECO:0007669"/>
    <property type="project" value="UniProtKB-EC"/>
</dbReference>
<dbReference type="InParanoid" id="A0A1D3D330"/>
<dbReference type="SMART" id="SM00985">
    <property type="entry name" value="UBA_e1_C"/>
    <property type="match status" value="1"/>
</dbReference>
<proteinExistence type="inferred from homology"/>
<comment type="caution">
    <text evidence="12">The sequence shown here is derived from an EMBL/GenBank/DDBJ whole genome shotgun (WGS) entry which is preliminary data.</text>
</comment>
<name>A0A1D3D330_9EIME</name>